<sequence>MTQLPDSHQDAGGIRCRDAAGLVCEARDRELVPDERAALDAHLAVCPYCKVASRQFAALFEQLDELLGKTQSRPE</sequence>
<accession>A0ABM8XWD9</accession>
<name>A0ABM8XWD9_9BURK</name>
<organism evidence="2 3">
    <name type="scientific">Cupriavidus pampae</name>
    <dbReference type="NCBI Taxonomy" id="659251"/>
    <lineage>
        <taxon>Bacteria</taxon>
        <taxon>Pseudomonadati</taxon>
        <taxon>Pseudomonadota</taxon>
        <taxon>Betaproteobacteria</taxon>
        <taxon>Burkholderiales</taxon>
        <taxon>Burkholderiaceae</taxon>
        <taxon>Cupriavidus</taxon>
    </lineage>
</organism>
<protein>
    <recommendedName>
        <fullName evidence="1">Putative zinc-finger domain-containing protein</fullName>
    </recommendedName>
</protein>
<gene>
    <name evidence="2" type="ORF">LMG32289_05653</name>
</gene>
<dbReference type="RefSeq" id="WP_223994358.1">
    <property type="nucleotide sequence ID" value="NZ_CAJZAG010000013.1"/>
</dbReference>
<dbReference type="Pfam" id="PF13490">
    <property type="entry name" value="zf-HC2"/>
    <property type="match status" value="1"/>
</dbReference>
<keyword evidence="3" id="KW-1185">Reference proteome</keyword>
<dbReference type="InterPro" id="IPR027383">
    <property type="entry name" value="Znf_put"/>
</dbReference>
<dbReference type="InterPro" id="IPR041916">
    <property type="entry name" value="Anti_sigma_zinc_sf"/>
</dbReference>
<proteinExistence type="predicted"/>
<reference evidence="2 3" key="1">
    <citation type="submission" date="2021-08" db="EMBL/GenBank/DDBJ databases">
        <authorList>
            <person name="Peeters C."/>
        </authorList>
    </citation>
    <scope>NUCLEOTIDE SEQUENCE [LARGE SCALE GENOMIC DNA]</scope>
    <source>
        <strain evidence="2 3">LMG 32289</strain>
    </source>
</reference>
<dbReference type="Proteomes" id="UP000706525">
    <property type="component" value="Unassembled WGS sequence"/>
</dbReference>
<evidence type="ECO:0000313" key="2">
    <source>
        <dbReference type="EMBL" id="CAG9184573.1"/>
    </source>
</evidence>
<feature type="domain" description="Putative zinc-finger" evidence="1">
    <location>
        <begin position="16"/>
        <end position="49"/>
    </location>
</feature>
<evidence type="ECO:0000313" key="3">
    <source>
        <dbReference type="Proteomes" id="UP000706525"/>
    </source>
</evidence>
<evidence type="ECO:0000259" key="1">
    <source>
        <dbReference type="Pfam" id="PF13490"/>
    </source>
</evidence>
<dbReference type="EMBL" id="CAJZAG010000013">
    <property type="protein sequence ID" value="CAG9184573.1"/>
    <property type="molecule type" value="Genomic_DNA"/>
</dbReference>
<dbReference type="Gene3D" id="1.10.10.1320">
    <property type="entry name" value="Anti-sigma factor, zinc-finger domain"/>
    <property type="match status" value="1"/>
</dbReference>
<comment type="caution">
    <text evidence="2">The sequence shown here is derived from an EMBL/GenBank/DDBJ whole genome shotgun (WGS) entry which is preliminary data.</text>
</comment>